<dbReference type="AlphaFoldDB" id="A0A154PEB9"/>
<keyword evidence="2" id="KW-1185">Reference proteome</keyword>
<dbReference type="EMBL" id="KQ434873">
    <property type="protein sequence ID" value="KZC09618.1"/>
    <property type="molecule type" value="Genomic_DNA"/>
</dbReference>
<accession>A0A154PEB9</accession>
<gene>
    <name evidence="1" type="ORF">WN55_01193</name>
</gene>
<reference evidence="1 2" key="1">
    <citation type="submission" date="2015-07" db="EMBL/GenBank/DDBJ databases">
        <title>The genome of Dufourea novaeangliae.</title>
        <authorList>
            <person name="Pan H."/>
            <person name="Kapheim K."/>
        </authorList>
    </citation>
    <scope>NUCLEOTIDE SEQUENCE [LARGE SCALE GENOMIC DNA]</scope>
    <source>
        <strain evidence="1">0120121106</strain>
        <tissue evidence="1">Whole body</tissue>
    </source>
</reference>
<organism evidence="1 2">
    <name type="scientific">Dufourea novaeangliae</name>
    <name type="common">Sweat bee</name>
    <dbReference type="NCBI Taxonomy" id="178035"/>
    <lineage>
        <taxon>Eukaryota</taxon>
        <taxon>Metazoa</taxon>
        <taxon>Ecdysozoa</taxon>
        <taxon>Arthropoda</taxon>
        <taxon>Hexapoda</taxon>
        <taxon>Insecta</taxon>
        <taxon>Pterygota</taxon>
        <taxon>Neoptera</taxon>
        <taxon>Endopterygota</taxon>
        <taxon>Hymenoptera</taxon>
        <taxon>Apocrita</taxon>
        <taxon>Aculeata</taxon>
        <taxon>Apoidea</taxon>
        <taxon>Anthophila</taxon>
        <taxon>Halictidae</taxon>
        <taxon>Rophitinae</taxon>
        <taxon>Dufourea</taxon>
    </lineage>
</organism>
<protein>
    <submittedName>
        <fullName evidence="1">Uncharacterized protein</fullName>
    </submittedName>
</protein>
<proteinExistence type="predicted"/>
<name>A0A154PEB9_DUFNO</name>
<evidence type="ECO:0000313" key="2">
    <source>
        <dbReference type="Proteomes" id="UP000076502"/>
    </source>
</evidence>
<evidence type="ECO:0000313" key="1">
    <source>
        <dbReference type="EMBL" id="KZC09618.1"/>
    </source>
</evidence>
<sequence length="58" mass="6441">MVSFLRMFDVEGFSRISAWEKALEKGLGPSGQGREKPELIGTLRGEYRGENRGVCVPV</sequence>
<dbReference type="Proteomes" id="UP000076502">
    <property type="component" value="Unassembled WGS sequence"/>
</dbReference>